<protein>
    <submittedName>
        <fullName evidence="2">(malaria parasite P. vivax) hypothetical protein</fullName>
    </submittedName>
</protein>
<comment type="caution">
    <text evidence="2">The sequence shown here is derived from an EMBL/GenBank/DDBJ whole genome shotgun (WGS) entry which is preliminary data.</text>
</comment>
<reference evidence="2" key="1">
    <citation type="submission" date="2021-09" db="EMBL/GenBank/DDBJ databases">
        <authorList>
            <consortium name="Pathogen Informatics"/>
        </authorList>
    </citation>
    <scope>NUCLEOTIDE SEQUENCE</scope>
    <source>
        <strain evidence="2">PvW1</strain>
    </source>
</reference>
<gene>
    <name evidence="2" type="ORF">PVW1_100014100</name>
</gene>
<dbReference type="Pfam" id="PF05795">
    <property type="entry name" value="Plasmodium_Vir"/>
    <property type="match status" value="1"/>
</dbReference>
<sequence length="361" mass="41724">MSENITDIANWEKKYPFLDKVWSTYKNFDNKVDVDKTSYDSLCNIILDGSSVELSMYKDFCMKLMRNLGYFSVVPQSYMYTQERCTILYNWIYNSIGKKKTTDDVVNKCFKEYTDNMPYVPNIKKCSKRSYDEKIEEPIKITLLDVFNNNMQNIKNILNGQDEESKISCRKFVCDCLKIYKYLNESYCRNKIFHKEELTGTCLKLKLFMESYELFRYNNGVLIPNIPSLDNIDNVCSEQNTQAKPNMLLNLNEQGAPGQAVREGSDGSLRGNLPTSLESTDNSMNKNITTTIGTVAGASSLLAFLYRFTPAKNMIYSRFRGGRGRVHSNMYEDGHNELFNVHEVENFSSYDQRYNIGYGSV</sequence>
<dbReference type="InterPro" id="IPR008780">
    <property type="entry name" value="Plasmodium_Vir"/>
</dbReference>
<evidence type="ECO:0000313" key="2">
    <source>
        <dbReference type="EMBL" id="CAG9474563.1"/>
    </source>
</evidence>
<name>A0A8S4HAC9_PLAVI</name>
<dbReference type="Proteomes" id="UP000779233">
    <property type="component" value="Unassembled WGS sequence"/>
</dbReference>
<evidence type="ECO:0000313" key="3">
    <source>
        <dbReference type="Proteomes" id="UP000779233"/>
    </source>
</evidence>
<feature type="region of interest" description="Disordered" evidence="1">
    <location>
        <begin position="257"/>
        <end position="284"/>
    </location>
</feature>
<dbReference type="AlphaFoldDB" id="A0A8S4HAC9"/>
<dbReference type="EMBL" id="CAJZCX010000005">
    <property type="protein sequence ID" value="CAG9474563.1"/>
    <property type="molecule type" value="Genomic_DNA"/>
</dbReference>
<accession>A0A8S4HAC9</accession>
<proteinExistence type="predicted"/>
<evidence type="ECO:0000256" key="1">
    <source>
        <dbReference type="SAM" id="MobiDB-lite"/>
    </source>
</evidence>
<organism evidence="2 3">
    <name type="scientific">Plasmodium vivax</name>
    <name type="common">malaria parasite P. vivax</name>
    <dbReference type="NCBI Taxonomy" id="5855"/>
    <lineage>
        <taxon>Eukaryota</taxon>
        <taxon>Sar</taxon>
        <taxon>Alveolata</taxon>
        <taxon>Apicomplexa</taxon>
        <taxon>Aconoidasida</taxon>
        <taxon>Haemosporida</taxon>
        <taxon>Plasmodiidae</taxon>
        <taxon>Plasmodium</taxon>
        <taxon>Plasmodium (Plasmodium)</taxon>
    </lineage>
</organism>
<dbReference type="VEuPathDB" id="PlasmoDB:PVPAM_100005100"/>
<feature type="compositionally biased region" description="Polar residues" evidence="1">
    <location>
        <begin position="273"/>
        <end position="284"/>
    </location>
</feature>